<evidence type="ECO:0000256" key="1">
    <source>
        <dbReference type="ARBA" id="ARBA00023125"/>
    </source>
</evidence>
<name>A0A372ZUC6_9ACTN</name>
<reference evidence="5 6" key="1">
    <citation type="submission" date="2018-08" db="EMBL/GenBank/DDBJ databases">
        <title>Diversity &amp; Physiological Properties of Lignin-Decomposing Actinobacteria from Soil.</title>
        <authorList>
            <person name="Roh S.G."/>
            <person name="Kim S.B."/>
        </authorList>
    </citation>
    <scope>NUCLEOTIDE SEQUENCE [LARGE SCALE GENOMIC DNA]</scope>
    <source>
        <strain evidence="5 6">MMS17-GH009</strain>
    </source>
</reference>
<sequence length="337" mass="35841">MGRDAVAARLFGFTPDKSALVADEAQALREAVELRINGGTRAGAAARLNALGFVGTLGSTFTGKTVARLFRTPAIAGLKPGPDGKLIDAGHPGAITLEQFAQLQAMDAAEDEKRDASRKANPQPDYDYAFSSTDLVVCGLCGANQQGLRTNAGNPGYCCSAGPRADRPGDCGRVRISAEILEDHLGEEIVARLMEPGTQKALEKARGELEKQLAAARADLETVGQGLDNLGGMVLRHEITAASAAKARQEGAQQQKALRRRIRILERAAATPVSGSVQELVTWWNSAPSQAKAGLAMLMLHRVDVHPGGQGARKLKPGRVVLWWRDRPAPPPIRRVA</sequence>
<dbReference type="InterPro" id="IPR050639">
    <property type="entry name" value="SSR_resolvase"/>
</dbReference>
<dbReference type="InterPro" id="IPR011109">
    <property type="entry name" value="DNA_bind_recombinase_dom"/>
</dbReference>
<evidence type="ECO:0000256" key="2">
    <source>
        <dbReference type="ARBA" id="ARBA00023172"/>
    </source>
</evidence>
<evidence type="ECO:0000259" key="4">
    <source>
        <dbReference type="Pfam" id="PF13408"/>
    </source>
</evidence>
<dbReference type="InterPro" id="IPR025827">
    <property type="entry name" value="Zn_ribbon_recom_dom"/>
</dbReference>
<evidence type="ECO:0000313" key="5">
    <source>
        <dbReference type="EMBL" id="RGD59489.1"/>
    </source>
</evidence>
<protein>
    <submittedName>
        <fullName evidence="5">Uncharacterized protein</fullName>
    </submittedName>
</protein>
<organism evidence="5 6">
    <name type="scientific">Kitasatospora xanthocidica</name>
    <dbReference type="NCBI Taxonomy" id="83382"/>
    <lineage>
        <taxon>Bacteria</taxon>
        <taxon>Bacillati</taxon>
        <taxon>Actinomycetota</taxon>
        <taxon>Actinomycetes</taxon>
        <taxon>Kitasatosporales</taxon>
        <taxon>Streptomycetaceae</taxon>
        <taxon>Kitasatospora</taxon>
    </lineage>
</organism>
<dbReference type="PANTHER" id="PTHR30461:SF2">
    <property type="entry name" value="SERINE RECOMBINASE PINE-RELATED"/>
    <property type="match status" value="1"/>
</dbReference>
<dbReference type="InterPro" id="IPR038109">
    <property type="entry name" value="DNA_bind_recomb_sf"/>
</dbReference>
<proteinExistence type="predicted"/>
<keyword evidence="2" id="KW-0233">DNA recombination</keyword>
<feature type="domain" description="Recombinase" evidence="3">
    <location>
        <begin position="23"/>
        <end position="105"/>
    </location>
</feature>
<dbReference type="PANTHER" id="PTHR30461">
    <property type="entry name" value="DNA-INVERTASE FROM LAMBDOID PROPHAGE"/>
    <property type="match status" value="1"/>
</dbReference>
<evidence type="ECO:0000259" key="3">
    <source>
        <dbReference type="Pfam" id="PF07508"/>
    </source>
</evidence>
<dbReference type="Gene3D" id="3.90.1750.20">
    <property type="entry name" value="Putative Large Serine Recombinase, Chain B, Domain 2"/>
    <property type="match status" value="1"/>
</dbReference>
<dbReference type="Proteomes" id="UP000263377">
    <property type="component" value="Unassembled WGS sequence"/>
</dbReference>
<dbReference type="GO" id="GO:0000150">
    <property type="term" value="F:DNA strand exchange activity"/>
    <property type="evidence" value="ECO:0007669"/>
    <property type="project" value="InterPro"/>
</dbReference>
<evidence type="ECO:0000313" key="6">
    <source>
        <dbReference type="Proteomes" id="UP000263377"/>
    </source>
</evidence>
<dbReference type="GO" id="GO:0003677">
    <property type="term" value="F:DNA binding"/>
    <property type="evidence" value="ECO:0007669"/>
    <property type="project" value="UniProtKB-KW"/>
</dbReference>
<keyword evidence="1" id="KW-0238">DNA-binding</keyword>
<accession>A0A372ZUC6</accession>
<keyword evidence="6" id="KW-1185">Reference proteome</keyword>
<feature type="domain" description="Recombinase zinc beta ribbon" evidence="4">
    <location>
        <begin position="134"/>
        <end position="187"/>
    </location>
</feature>
<dbReference type="AlphaFoldDB" id="A0A372ZUC6"/>
<gene>
    <name evidence="5" type="ORF">DR950_18320</name>
</gene>
<dbReference type="Pfam" id="PF07508">
    <property type="entry name" value="Recombinase"/>
    <property type="match status" value="1"/>
</dbReference>
<dbReference type="Pfam" id="PF13408">
    <property type="entry name" value="Zn_ribbon_recom"/>
    <property type="match status" value="1"/>
</dbReference>
<dbReference type="EMBL" id="QVIG01000001">
    <property type="protein sequence ID" value="RGD59489.1"/>
    <property type="molecule type" value="Genomic_DNA"/>
</dbReference>
<comment type="caution">
    <text evidence="5">The sequence shown here is derived from an EMBL/GenBank/DDBJ whole genome shotgun (WGS) entry which is preliminary data.</text>
</comment>